<name>A0A9W6RFK5_9ACTN</name>
<evidence type="ECO:0000313" key="2">
    <source>
        <dbReference type="EMBL" id="GLY74929.1"/>
    </source>
</evidence>
<proteinExistence type="predicted"/>
<sequence length="175" mass="19170">MISRFEGDKRPHIRRTAAFLLLALLSAGGIPWLRAQYGAGGLEYGLVVLVLFFAYGAVLYGRIAVSPFWIAVDETGVMVAAAGRSTTLRWDQVDSMGIELKPGPVHRPVPVLTATPASGHTVPTRRWGYPRWSEQLDAIVLFELEELKGAADRLVAACEGYAGERWRYDLPETGG</sequence>
<keyword evidence="1" id="KW-0472">Membrane</keyword>
<dbReference type="Proteomes" id="UP001165135">
    <property type="component" value="Unassembled WGS sequence"/>
</dbReference>
<evidence type="ECO:0000313" key="3">
    <source>
        <dbReference type="Proteomes" id="UP001165135"/>
    </source>
</evidence>
<dbReference type="AlphaFoldDB" id="A0A9W6RFK5"/>
<evidence type="ECO:0000256" key="1">
    <source>
        <dbReference type="SAM" id="Phobius"/>
    </source>
</evidence>
<feature type="transmembrane region" description="Helical" evidence="1">
    <location>
        <begin position="45"/>
        <end position="65"/>
    </location>
</feature>
<keyword evidence="1" id="KW-0812">Transmembrane</keyword>
<accession>A0A9W6RFK5</accession>
<reference evidence="2" key="1">
    <citation type="submission" date="2023-03" db="EMBL/GenBank/DDBJ databases">
        <title>Actinoallomurus iriomotensis NBRC 103681.</title>
        <authorList>
            <person name="Ichikawa N."/>
            <person name="Sato H."/>
            <person name="Tonouchi N."/>
        </authorList>
    </citation>
    <scope>NUCLEOTIDE SEQUENCE</scope>
    <source>
        <strain evidence="2">NBRC 103681</strain>
    </source>
</reference>
<organism evidence="2 3">
    <name type="scientific">Actinoallomurus iriomotensis</name>
    <dbReference type="NCBI Taxonomy" id="478107"/>
    <lineage>
        <taxon>Bacteria</taxon>
        <taxon>Bacillati</taxon>
        <taxon>Actinomycetota</taxon>
        <taxon>Actinomycetes</taxon>
        <taxon>Streptosporangiales</taxon>
        <taxon>Thermomonosporaceae</taxon>
        <taxon>Actinoallomurus</taxon>
    </lineage>
</organism>
<dbReference type="RefSeq" id="WP_285621213.1">
    <property type="nucleotide sequence ID" value="NZ_BSTJ01000003.1"/>
</dbReference>
<keyword evidence="1" id="KW-1133">Transmembrane helix</keyword>
<protein>
    <recommendedName>
        <fullName evidence="4">PH domain-containing protein</fullName>
    </recommendedName>
</protein>
<dbReference type="EMBL" id="BSTJ01000003">
    <property type="protein sequence ID" value="GLY74929.1"/>
    <property type="molecule type" value="Genomic_DNA"/>
</dbReference>
<evidence type="ECO:0008006" key="4">
    <source>
        <dbReference type="Google" id="ProtNLM"/>
    </source>
</evidence>
<comment type="caution">
    <text evidence="2">The sequence shown here is derived from an EMBL/GenBank/DDBJ whole genome shotgun (WGS) entry which is preliminary data.</text>
</comment>
<gene>
    <name evidence="2" type="ORF">Airi01_031960</name>
</gene>